<dbReference type="PROSITE" id="PS50290">
    <property type="entry name" value="PI3_4_KINASE_3"/>
    <property type="match status" value="1"/>
</dbReference>
<keyword evidence="12" id="KW-0156">Chromatin regulator</keyword>
<evidence type="ECO:0000259" key="22">
    <source>
        <dbReference type="PROSITE" id="PS51189"/>
    </source>
</evidence>
<evidence type="ECO:0000256" key="9">
    <source>
        <dbReference type="ARBA" id="ARBA00022763"/>
    </source>
</evidence>
<dbReference type="VEuPathDB" id="FungiDB:F503_01825"/>
<dbReference type="InterPro" id="IPR003151">
    <property type="entry name" value="PIK-rel_kinase_FAT"/>
</dbReference>
<protein>
    <recommendedName>
        <fullName evidence="5">Serine/threonine-protein kinase MEC1</fullName>
        <ecNumber evidence="4">2.7.11.1</ecNumber>
    </recommendedName>
    <alternativeName>
        <fullName evidence="19">ATR homolog</fullName>
    </alternativeName>
    <alternativeName>
        <fullName evidence="18">DNA-damage checkpoint kinase MEC1</fullName>
    </alternativeName>
    <alternativeName>
        <fullName evidence="17">Mitosis entry checkpoint protein 1</fullName>
    </alternativeName>
</protein>
<evidence type="ECO:0000256" key="14">
    <source>
        <dbReference type="ARBA" id="ARBA00023242"/>
    </source>
</evidence>
<feature type="compositionally biased region" description="Basic and acidic residues" evidence="20">
    <location>
        <begin position="27"/>
        <end position="37"/>
    </location>
</feature>
<evidence type="ECO:0000256" key="6">
    <source>
        <dbReference type="ARBA" id="ARBA00022527"/>
    </source>
</evidence>
<dbReference type="Pfam" id="PF25385">
    <property type="entry name" value="HEAT_MEC1_N"/>
    <property type="match status" value="1"/>
</dbReference>
<feature type="domain" description="PI3K/PI4K catalytic" evidence="21">
    <location>
        <begin position="1762"/>
        <end position="2080"/>
    </location>
</feature>
<comment type="function">
    <text evidence="16">Serine/threonine protein kinase which activates checkpoint signaling upon genotoxic stresses such as ionizing radiation (IR), ultraviolet light (UV), or DNA replication stalling, thereby acting as a DNA damage sensor. Recognizes the substrate consensus sequence [ST]-Q. Phosphorylates histone H2A to form H2AS128ph (gamma-H2A) at sites of DNA damage, involved in the regulation of DNA damage response mechanism. Required for the control of telomere length and genome stability.</text>
</comment>
<evidence type="ECO:0000256" key="1">
    <source>
        <dbReference type="ARBA" id="ARBA00004123"/>
    </source>
</evidence>
<dbReference type="Pfam" id="PF02259">
    <property type="entry name" value="FAT"/>
    <property type="match status" value="1"/>
</dbReference>
<evidence type="ECO:0000256" key="2">
    <source>
        <dbReference type="ARBA" id="ARBA00010769"/>
    </source>
</evidence>
<dbReference type="GO" id="GO:0005524">
    <property type="term" value="F:ATP binding"/>
    <property type="evidence" value="ECO:0007669"/>
    <property type="project" value="UniProtKB-KW"/>
</dbReference>
<dbReference type="Pfam" id="PF23593">
    <property type="entry name" value="HEAT_ATR"/>
    <property type="match status" value="1"/>
</dbReference>
<comment type="subunit">
    <text evidence="3">Associates with DNA double-strand breaks.</text>
</comment>
<dbReference type="STRING" id="1262450.S3CTB1"/>
<comment type="similarity">
    <text evidence="2">Belongs to the PI3/PI4-kinase family. ATM subfamily.</text>
</comment>
<dbReference type="SUPFAM" id="SSF56112">
    <property type="entry name" value="Protein kinase-like (PK-like)"/>
    <property type="match status" value="1"/>
</dbReference>
<dbReference type="GO" id="GO:0006281">
    <property type="term" value="P:DNA repair"/>
    <property type="evidence" value="ECO:0007669"/>
    <property type="project" value="UniProtKB-KW"/>
</dbReference>
<dbReference type="GO" id="GO:0004674">
    <property type="term" value="F:protein serine/threonine kinase activity"/>
    <property type="evidence" value="ECO:0007669"/>
    <property type="project" value="UniProtKB-KW"/>
</dbReference>
<proteinExistence type="inferred from homology"/>
<sequence>MSLPPHNASLQPDGGEPADALVVAQHQQDDPFDNRERNSKRRKTEAAAPVTVQVALRTRICTKFNIEMGDGLWETTRNMIDTICDRREYNSDESSLLAAMRFLAESLCVFDHTASLADPDDDGSEIKCTRCKVFNPTAQLSRHREKDREGVSSIFRAFHTIATNFLPPEGPLTVRALVILRRMALHANTRDHLDYESSDACKWCASQLYSTDRAVRIQAAKTIAAYCRERTDGFNETMEKNRQRFYRGLELLMNSDDCITQELSAFTWTQLGMVVCENQLEPMLCGLLRHLDSEHMPVWNMAISEIRYLASWFHRTPNEIFEPYWRTTAHLIVKHVADRPAVATAIANLFGTTAPKLTLRLQAQAIPELLFRKQLEPISKIAEYRGDGEEVWPTIMDKSNLTSILAYWVQLPQSVATLDDLMELLQAFSARMGPATIREVMGVAAIPVLGELFIRLTYEVGRIPDHFTSIVDGIGFRPILTIAKLLKNEGGKRQTDDEIVIDFLSQHVLGFTTRLSDVRGHDGKKHLCHWINGIEALEILIKYLRTEIRVARPQVTAFLLDALCSDANYATCWQVGVRRAAISCWAALVQNVGDESVHTLVETTFAVIRKNWDQFGDWERTKCRELFAWLLAKPGGQHRECIIEKIDVLPHLNIPDLQKSVDSKIDKLRKPLGGMQTIDLFAQRIAHENLDVVWVALEDAIDFLKNNQDVLQAPAQGEKSDSAVAHFVRALLDCAAKYNASEPTLAADCLTCIGLVGCLDANRLGAVRKDPPFVVIYNFHASGESVDFIMYMLEHVLTRAFLSATNSTSQGMIAYSVQNLLMKCGISNAVRSQGREMKEIYEKWKAFPELVQVVLSPLLVSRYHIALPGPMQIRYPIFRPGRTYADWLKILVADLLAKTQNAYGEILYESLARAVKGQDLAVAEFLLPYMVVYVVTGTRSSAKDREQITLELQRIAEYQPPDEAPAVEKEQAKLFYDAVFRVIEYAFVWLRSCLHYDKPIGVPHLETFIEAFPAEALSQKALYCRDYARAMFFLEPVAMASVPDDAADDIARRDKAESDMIDIYAKIDDPDCLSGIMSKVGSFVEMTPYRKALLEQKAGRWESATTWHLSDLSAEPDNVDIQARVIKCFLEAGHHDALLARVDNMNLGEAPATTINKVLPLALEASWATLQWTKLDSLVPIYKGDVTDIFNVGIASALSQLQKNNMDDFNNTLTTIVNRVASSMSYSTTSSLQACHEAMLRAHVITDLRLITSVTTASDTEAMERRSSDHSPKKTRTALATLIQRLDLLQDVSDKRYLLALQRAAMESLRPVYGDREISALWLLDARLARKTGYNGECLKAIAHARQLGDPAAEVENAKRQWAWGGKHQAIADLRLAISKGLPGGDNGPGGDDSYAKRWSIQEAAPLAARARLLLTRWLDASGETSRSAIRDDYRDLTSKYSEWEKSFFFLGRHYKKWLESEEALKPDEQSDLYLTGDLARFEIETYLRAARLGTKYLHMTLPRFLTVWLSLGSQIDTAPEGKLDLSDELRKRRYEVLASLHRRLLRQVARLPPFIFYTTLPQLVARINHPHADVCRVLDEIISKVVQAYPQQALWSVFGVMTVRKNNQTKKAAERLIMAICKHSGQQPVVVGTKLPSLQTMLRRGVSFADDLVKVGRRGNYRAHNTSKAVSLQRDMNFNPREGIPPLVVPIARCLTAAMPSRLSPRAAHTAGAASASSTAGVSSLGGTAAGGAGSSTDSASMMAFAAHNAFASDVITIHAFQDEVLILGSLAQPRKLTIRGSDGRLYDILLKPKDDMRTDQRIMEVNAQVNQALRKDTEATRRELSIRTYAVTPLNEDCGIIEWVLGLKTLREILRPYYDIRRSKVQPRPPDPMEIQKMLTEAAHTRGRQHQIFTQTVLPAYPPVLQEWFMRRFPYPAVWFTARLRFTRSVAVMSMTGAVLGLGDRHCENVLVDQDSGGVMHVDFNCLFEKGRLFTQPETVPFRLTQNMRAAMGIYDHRGPFRRSCELTLQMMREQEETLLAVLEAFIHDPTLDLQAEARGAGQQHLPGGAARVKPAPVVKLDPQSVVKNIKRRINGLLFEETIPLGVEGQAWELIKQATDPANLAAMYIGWAPHW</sequence>
<dbReference type="Pfam" id="PF25030">
    <property type="entry name" value="M-HEAT_ATR"/>
    <property type="match status" value="1"/>
</dbReference>
<dbReference type="Gene3D" id="3.30.1010.10">
    <property type="entry name" value="Phosphatidylinositol 3-kinase Catalytic Subunit, Chain A, domain 4"/>
    <property type="match status" value="1"/>
</dbReference>
<dbReference type="SMART" id="SM00802">
    <property type="entry name" value="UME"/>
    <property type="match status" value="1"/>
</dbReference>
<dbReference type="PROSITE" id="PS51189">
    <property type="entry name" value="FAT"/>
    <property type="match status" value="1"/>
</dbReference>
<evidence type="ECO:0000256" key="17">
    <source>
        <dbReference type="ARBA" id="ARBA00029679"/>
    </source>
</evidence>
<evidence type="ECO:0000256" key="13">
    <source>
        <dbReference type="ARBA" id="ARBA00023204"/>
    </source>
</evidence>
<evidence type="ECO:0000256" key="3">
    <source>
        <dbReference type="ARBA" id="ARBA00011370"/>
    </source>
</evidence>
<dbReference type="GO" id="GO:0000077">
    <property type="term" value="P:DNA damage checkpoint signaling"/>
    <property type="evidence" value="ECO:0007669"/>
    <property type="project" value="TreeGrafter"/>
</dbReference>
<dbReference type="InterPro" id="IPR011009">
    <property type="entry name" value="Kinase-like_dom_sf"/>
</dbReference>
<dbReference type="GO" id="GO:0005634">
    <property type="term" value="C:nucleus"/>
    <property type="evidence" value="ECO:0007669"/>
    <property type="project" value="UniProtKB-SubCell"/>
</dbReference>
<dbReference type="InterPro" id="IPR056802">
    <property type="entry name" value="ATR-like_M-HEAT"/>
</dbReference>
<accession>S3CTB1</accession>
<dbReference type="Pfam" id="PF02260">
    <property type="entry name" value="FATC"/>
    <property type="match status" value="1"/>
</dbReference>
<evidence type="ECO:0000256" key="18">
    <source>
        <dbReference type="ARBA" id="ARBA00030459"/>
    </source>
</evidence>
<dbReference type="InterPro" id="IPR058681">
    <property type="entry name" value="HEAT_MEC1_N"/>
</dbReference>
<keyword evidence="8" id="KW-0547">Nucleotide-binding</keyword>
<dbReference type="PANTHER" id="PTHR11139:SF125">
    <property type="entry name" value="SERINE_THREONINE-PROTEIN KINASE MEC1"/>
    <property type="match status" value="1"/>
</dbReference>
<dbReference type="GO" id="GO:0000723">
    <property type="term" value="P:telomere maintenance"/>
    <property type="evidence" value="ECO:0007669"/>
    <property type="project" value="TreeGrafter"/>
</dbReference>
<evidence type="ECO:0000313" key="25">
    <source>
        <dbReference type="Proteomes" id="UP000016923"/>
    </source>
</evidence>
<dbReference type="Proteomes" id="UP000016923">
    <property type="component" value="Unassembled WGS sequence"/>
</dbReference>
<evidence type="ECO:0000256" key="11">
    <source>
        <dbReference type="ARBA" id="ARBA00022840"/>
    </source>
</evidence>
<evidence type="ECO:0000313" key="24">
    <source>
        <dbReference type="EMBL" id="EPE03935.1"/>
    </source>
</evidence>
<dbReference type="Pfam" id="PF08064">
    <property type="entry name" value="UME"/>
    <property type="match status" value="1"/>
</dbReference>
<name>S3CTB1_OPHP1</name>
<dbReference type="InterPro" id="IPR003152">
    <property type="entry name" value="FATC_dom"/>
</dbReference>
<dbReference type="InterPro" id="IPR000403">
    <property type="entry name" value="PI3/4_kinase_cat_dom"/>
</dbReference>
<gene>
    <name evidence="24" type="ORF">F503_01825</name>
</gene>
<dbReference type="SUPFAM" id="SSF48371">
    <property type="entry name" value="ARM repeat"/>
    <property type="match status" value="1"/>
</dbReference>
<dbReference type="OMA" id="NWLDESN"/>
<evidence type="ECO:0000256" key="4">
    <source>
        <dbReference type="ARBA" id="ARBA00012513"/>
    </source>
</evidence>
<evidence type="ECO:0000256" key="10">
    <source>
        <dbReference type="ARBA" id="ARBA00022777"/>
    </source>
</evidence>
<feature type="domain" description="FATC" evidence="23">
    <location>
        <begin position="2085"/>
        <end position="2117"/>
    </location>
</feature>
<keyword evidence="10 24" id="KW-0418">Kinase</keyword>
<keyword evidence="7" id="KW-0808">Transferase</keyword>
<keyword evidence="11" id="KW-0067">ATP-binding</keyword>
<dbReference type="HOGENOM" id="CLU_000178_4_1_1"/>
<feature type="region of interest" description="Disordered" evidence="20">
    <location>
        <begin position="1"/>
        <end position="47"/>
    </location>
</feature>
<feature type="domain" description="FAT" evidence="22">
    <location>
        <begin position="1016"/>
        <end position="1604"/>
    </location>
</feature>
<dbReference type="InterPro" id="IPR050517">
    <property type="entry name" value="DDR_Repair_Kinase"/>
</dbReference>
<evidence type="ECO:0000256" key="7">
    <source>
        <dbReference type="ARBA" id="ARBA00022679"/>
    </source>
</evidence>
<evidence type="ECO:0000256" key="8">
    <source>
        <dbReference type="ARBA" id="ARBA00022741"/>
    </source>
</evidence>
<dbReference type="Pfam" id="PF00454">
    <property type="entry name" value="PI3_PI4_kinase"/>
    <property type="match status" value="1"/>
</dbReference>
<evidence type="ECO:0000259" key="23">
    <source>
        <dbReference type="PROSITE" id="PS51190"/>
    </source>
</evidence>
<keyword evidence="14" id="KW-0539">Nucleus</keyword>
<dbReference type="CDD" id="cd00892">
    <property type="entry name" value="PIKKc_ATR"/>
    <property type="match status" value="1"/>
</dbReference>
<dbReference type="InterPro" id="IPR057564">
    <property type="entry name" value="HEAT_ATR"/>
</dbReference>
<evidence type="ECO:0000259" key="21">
    <source>
        <dbReference type="PROSITE" id="PS50290"/>
    </source>
</evidence>
<dbReference type="eggNOG" id="KOG0890">
    <property type="taxonomic scope" value="Eukaryota"/>
</dbReference>
<keyword evidence="15" id="KW-0469">Meiosis</keyword>
<dbReference type="PROSITE" id="PS51190">
    <property type="entry name" value="FATC"/>
    <property type="match status" value="1"/>
</dbReference>
<keyword evidence="13" id="KW-0234">DNA repair</keyword>
<dbReference type="InterPro" id="IPR014009">
    <property type="entry name" value="PIK_FAT"/>
</dbReference>
<dbReference type="InterPro" id="IPR036940">
    <property type="entry name" value="PI3/4_kinase_cat_sf"/>
</dbReference>
<evidence type="ECO:0000256" key="12">
    <source>
        <dbReference type="ARBA" id="ARBA00022853"/>
    </source>
</evidence>
<dbReference type="InterPro" id="IPR012993">
    <property type="entry name" value="UME"/>
</dbReference>
<dbReference type="InterPro" id="IPR016024">
    <property type="entry name" value="ARM-type_fold"/>
</dbReference>
<evidence type="ECO:0000256" key="5">
    <source>
        <dbReference type="ARBA" id="ARBA00021345"/>
    </source>
</evidence>
<keyword evidence="9" id="KW-0227">DNA damage</keyword>
<reference evidence="24 25" key="1">
    <citation type="journal article" date="2013" name="BMC Genomics">
        <title>The genome and transcriptome of the pine saprophyte Ophiostoma piceae, and a comparison with the bark beetle-associated pine pathogen Grosmannia clavigera.</title>
        <authorList>
            <person name="Haridas S."/>
            <person name="Wang Y."/>
            <person name="Lim L."/>
            <person name="Massoumi Alamouti S."/>
            <person name="Jackman S."/>
            <person name="Docking R."/>
            <person name="Robertson G."/>
            <person name="Birol I."/>
            <person name="Bohlmann J."/>
            <person name="Breuil C."/>
        </authorList>
    </citation>
    <scope>NUCLEOTIDE SEQUENCE [LARGE SCALE GENOMIC DNA]</scope>
    <source>
        <strain evidence="24 25">UAMH 11346</strain>
    </source>
</reference>
<keyword evidence="25" id="KW-1185">Reference proteome</keyword>
<evidence type="ECO:0000256" key="19">
    <source>
        <dbReference type="ARBA" id="ARBA00033001"/>
    </source>
</evidence>
<dbReference type="SMART" id="SM00146">
    <property type="entry name" value="PI3Kc"/>
    <property type="match status" value="1"/>
</dbReference>
<dbReference type="SMART" id="SM01343">
    <property type="entry name" value="FATC"/>
    <property type="match status" value="1"/>
</dbReference>
<dbReference type="PANTHER" id="PTHR11139">
    <property type="entry name" value="ATAXIA TELANGIECTASIA MUTATED ATM -RELATED"/>
    <property type="match status" value="1"/>
</dbReference>
<dbReference type="EC" id="2.7.11.1" evidence="4"/>
<keyword evidence="6" id="KW-0723">Serine/threonine-protein kinase</keyword>
<evidence type="ECO:0000256" key="16">
    <source>
        <dbReference type="ARBA" id="ARBA00025079"/>
    </source>
</evidence>
<dbReference type="GO" id="GO:0005694">
    <property type="term" value="C:chromosome"/>
    <property type="evidence" value="ECO:0007669"/>
    <property type="project" value="TreeGrafter"/>
</dbReference>
<organism evidence="24 25">
    <name type="scientific">Ophiostoma piceae (strain UAMH 11346)</name>
    <name type="common">Sap stain fungus</name>
    <dbReference type="NCBI Taxonomy" id="1262450"/>
    <lineage>
        <taxon>Eukaryota</taxon>
        <taxon>Fungi</taxon>
        <taxon>Dikarya</taxon>
        <taxon>Ascomycota</taxon>
        <taxon>Pezizomycotina</taxon>
        <taxon>Sordariomycetes</taxon>
        <taxon>Sordariomycetidae</taxon>
        <taxon>Ophiostomatales</taxon>
        <taxon>Ophiostomataceae</taxon>
        <taxon>Ophiostoma</taxon>
    </lineage>
</organism>
<evidence type="ECO:0000256" key="20">
    <source>
        <dbReference type="SAM" id="MobiDB-lite"/>
    </source>
</evidence>
<comment type="subcellular location">
    <subcellularLocation>
        <location evidence="1">Nucleus</location>
    </subcellularLocation>
</comment>
<dbReference type="OrthoDB" id="381190at2759"/>
<dbReference type="Gene3D" id="1.10.1070.11">
    <property type="entry name" value="Phosphatidylinositol 3-/4-kinase, catalytic domain"/>
    <property type="match status" value="1"/>
</dbReference>
<dbReference type="EMBL" id="KE148164">
    <property type="protein sequence ID" value="EPE03935.1"/>
    <property type="molecule type" value="Genomic_DNA"/>
</dbReference>
<evidence type="ECO:0000256" key="15">
    <source>
        <dbReference type="ARBA" id="ARBA00023254"/>
    </source>
</evidence>